<dbReference type="EMBL" id="JAPDRQ010000074">
    <property type="protein sequence ID" value="KAJ9656658.1"/>
    <property type="molecule type" value="Genomic_DNA"/>
</dbReference>
<comment type="caution">
    <text evidence="1">The sequence shown here is derived from an EMBL/GenBank/DDBJ whole genome shotgun (WGS) entry which is preliminary data.</text>
</comment>
<sequence length="187" mass="21231">MPKRGAWNTSARKRGEDPRFGEVVYSCAKTGFERMAYQFVQERGPGFVLNSVCPNFIAGRVLPGVALEPSGSGIINVFREIRDLNFLAQWMIDVEDDAKIHVACLADKTMNAERVLGYARPFNWNDVLRAIRKVRPEAKVIGDIEGQATDLMEVDTGRGAELLRKWWGQHGYTTFEESVRRNLEHMK</sequence>
<protein>
    <submittedName>
        <fullName evidence="1">Uncharacterized protein</fullName>
    </submittedName>
</protein>
<reference evidence="1" key="1">
    <citation type="submission" date="2022-10" db="EMBL/GenBank/DDBJ databases">
        <title>Culturing micro-colonial fungi from biological soil crusts in the Mojave desert and describing Neophaeococcomyces mojavensis, and introducing the new genera and species Taxawa tesnikishii.</title>
        <authorList>
            <person name="Kurbessoian T."/>
            <person name="Stajich J.E."/>
        </authorList>
    </citation>
    <scope>NUCLEOTIDE SEQUENCE</scope>
    <source>
        <strain evidence="1">JES_112</strain>
    </source>
</reference>
<keyword evidence="2" id="KW-1185">Reference proteome</keyword>
<accession>A0ACC3A7H3</accession>
<gene>
    <name evidence="1" type="ORF">H2198_004777</name>
</gene>
<evidence type="ECO:0000313" key="1">
    <source>
        <dbReference type="EMBL" id="KAJ9656658.1"/>
    </source>
</evidence>
<organism evidence="1 2">
    <name type="scientific">Neophaeococcomyces mojaviensis</name>
    <dbReference type="NCBI Taxonomy" id="3383035"/>
    <lineage>
        <taxon>Eukaryota</taxon>
        <taxon>Fungi</taxon>
        <taxon>Dikarya</taxon>
        <taxon>Ascomycota</taxon>
        <taxon>Pezizomycotina</taxon>
        <taxon>Eurotiomycetes</taxon>
        <taxon>Chaetothyriomycetidae</taxon>
        <taxon>Chaetothyriales</taxon>
        <taxon>Chaetothyriales incertae sedis</taxon>
        <taxon>Neophaeococcomyces</taxon>
    </lineage>
</organism>
<name>A0ACC3A7H3_9EURO</name>
<dbReference type="Proteomes" id="UP001172386">
    <property type="component" value="Unassembled WGS sequence"/>
</dbReference>
<evidence type="ECO:0000313" key="2">
    <source>
        <dbReference type="Proteomes" id="UP001172386"/>
    </source>
</evidence>
<proteinExistence type="predicted"/>